<keyword evidence="7" id="KW-1185">Reference proteome</keyword>
<evidence type="ECO:0000313" key="6">
    <source>
        <dbReference type="EMBL" id="GIM71763.1"/>
    </source>
</evidence>
<organism evidence="6 7">
    <name type="scientific">Actinoplanes auranticolor</name>
    <dbReference type="NCBI Taxonomy" id="47988"/>
    <lineage>
        <taxon>Bacteria</taxon>
        <taxon>Bacillati</taxon>
        <taxon>Actinomycetota</taxon>
        <taxon>Actinomycetes</taxon>
        <taxon>Micromonosporales</taxon>
        <taxon>Micromonosporaceae</taxon>
        <taxon>Actinoplanes</taxon>
    </lineage>
</organism>
<dbReference type="PROSITE" id="PS50977">
    <property type="entry name" value="HTH_TETR_2"/>
    <property type="match status" value="1"/>
</dbReference>
<reference evidence="6" key="1">
    <citation type="submission" date="2021-03" db="EMBL/GenBank/DDBJ databases">
        <title>Whole genome shotgun sequence of Actinoplanes auranticolor NBRC 12245.</title>
        <authorList>
            <person name="Komaki H."/>
            <person name="Tamura T."/>
        </authorList>
    </citation>
    <scope>NUCLEOTIDE SEQUENCE</scope>
    <source>
        <strain evidence="6">NBRC 12245</strain>
    </source>
</reference>
<keyword evidence="3" id="KW-0804">Transcription</keyword>
<evidence type="ECO:0000256" key="3">
    <source>
        <dbReference type="ARBA" id="ARBA00023163"/>
    </source>
</evidence>
<dbReference type="GO" id="GO:0003700">
    <property type="term" value="F:DNA-binding transcription factor activity"/>
    <property type="evidence" value="ECO:0007669"/>
    <property type="project" value="TreeGrafter"/>
</dbReference>
<name>A0A919SJD4_9ACTN</name>
<feature type="domain" description="HTH tetR-type" evidence="5">
    <location>
        <begin position="6"/>
        <end position="65"/>
    </location>
</feature>
<accession>A0A919SJD4</accession>
<dbReference type="PANTHER" id="PTHR30055:SF234">
    <property type="entry name" value="HTH-TYPE TRANSCRIPTIONAL REGULATOR BETI"/>
    <property type="match status" value="1"/>
</dbReference>
<dbReference type="InterPro" id="IPR001647">
    <property type="entry name" value="HTH_TetR"/>
</dbReference>
<dbReference type="InterPro" id="IPR050109">
    <property type="entry name" value="HTH-type_TetR-like_transc_reg"/>
</dbReference>
<dbReference type="PRINTS" id="PR00455">
    <property type="entry name" value="HTHTETR"/>
</dbReference>
<dbReference type="InterPro" id="IPR049445">
    <property type="entry name" value="TetR_SbtR-like_C"/>
</dbReference>
<dbReference type="GO" id="GO:0000976">
    <property type="term" value="F:transcription cis-regulatory region binding"/>
    <property type="evidence" value="ECO:0007669"/>
    <property type="project" value="TreeGrafter"/>
</dbReference>
<dbReference type="EMBL" id="BOQL01000038">
    <property type="protein sequence ID" value="GIM71763.1"/>
    <property type="molecule type" value="Genomic_DNA"/>
</dbReference>
<proteinExistence type="predicted"/>
<sequence length="180" mass="19056">MRSDAARSRAAILRALDAMYAEEGSVPGMHALAARAEVGVATLYRHFPAREDLLTALAVDRLIHLVEFVDQAGATPDTAQAVRNFFGSVARAGCDPALVAHLSAASADRASQELLTRFERGIDHLLERAHADGVIRADAQREHVIALLHGLLATVAHLGDRSGGCDLAVDILARGLAAPQ</sequence>
<dbReference type="SUPFAM" id="SSF48498">
    <property type="entry name" value="Tetracyclin repressor-like, C-terminal domain"/>
    <property type="match status" value="1"/>
</dbReference>
<dbReference type="Proteomes" id="UP000681340">
    <property type="component" value="Unassembled WGS sequence"/>
</dbReference>
<comment type="caution">
    <text evidence="6">The sequence shown here is derived from an EMBL/GenBank/DDBJ whole genome shotgun (WGS) entry which is preliminary data.</text>
</comment>
<dbReference type="Gene3D" id="1.10.357.10">
    <property type="entry name" value="Tetracycline Repressor, domain 2"/>
    <property type="match status" value="1"/>
</dbReference>
<evidence type="ECO:0000259" key="5">
    <source>
        <dbReference type="PROSITE" id="PS50977"/>
    </source>
</evidence>
<dbReference type="SUPFAM" id="SSF46689">
    <property type="entry name" value="Homeodomain-like"/>
    <property type="match status" value="1"/>
</dbReference>
<dbReference type="AlphaFoldDB" id="A0A919SJD4"/>
<dbReference type="PANTHER" id="PTHR30055">
    <property type="entry name" value="HTH-TYPE TRANSCRIPTIONAL REGULATOR RUTR"/>
    <property type="match status" value="1"/>
</dbReference>
<feature type="DNA-binding region" description="H-T-H motif" evidence="4">
    <location>
        <begin position="28"/>
        <end position="47"/>
    </location>
</feature>
<dbReference type="Pfam" id="PF21597">
    <property type="entry name" value="TetR_C_43"/>
    <property type="match status" value="1"/>
</dbReference>
<dbReference type="Pfam" id="PF00440">
    <property type="entry name" value="TetR_N"/>
    <property type="match status" value="1"/>
</dbReference>
<dbReference type="InterPro" id="IPR036271">
    <property type="entry name" value="Tet_transcr_reg_TetR-rel_C_sf"/>
</dbReference>
<evidence type="ECO:0000256" key="1">
    <source>
        <dbReference type="ARBA" id="ARBA00023015"/>
    </source>
</evidence>
<keyword evidence="1" id="KW-0805">Transcription regulation</keyword>
<evidence type="ECO:0000313" key="7">
    <source>
        <dbReference type="Proteomes" id="UP000681340"/>
    </source>
</evidence>
<gene>
    <name evidence="6" type="ORF">Aau02nite_47580</name>
</gene>
<evidence type="ECO:0000256" key="4">
    <source>
        <dbReference type="PROSITE-ProRule" id="PRU00335"/>
    </source>
</evidence>
<evidence type="ECO:0000256" key="2">
    <source>
        <dbReference type="ARBA" id="ARBA00023125"/>
    </source>
</evidence>
<protein>
    <submittedName>
        <fullName evidence="6">Transcriptional regulatory protein TetR</fullName>
    </submittedName>
</protein>
<keyword evidence="2 4" id="KW-0238">DNA-binding</keyword>
<dbReference type="InterPro" id="IPR009057">
    <property type="entry name" value="Homeodomain-like_sf"/>
</dbReference>